<proteinExistence type="predicted"/>
<dbReference type="EMBL" id="CP104311">
    <property type="protein sequence ID" value="WWF02600.1"/>
    <property type="molecule type" value="Genomic_DNA"/>
</dbReference>
<dbReference type="Proteomes" id="UP001359308">
    <property type="component" value="Chromosome"/>
</dbReference>
<keyword evidence="4" id="KW-1185">Reference proteome</keyword>
<dbReference type="RefSeq" id="WP_277458155.1">
    <property type="nucleotide sequence ID" value="NZ_CP104311.1"/>
</dbReference>
<evidence type="ECO:0000256" key="2">
    <source>
        <dbReference type="SAM" id="SignalP"/>
    </source>
</evidence>
<evidence type="ECO:0000256" key="1">
    <source>
        <dbReference type="SAM" id="Coils"/>
    </source>
</evidence>
<organism evidence="3 4">
    <name type="scientific">Methylococcus capsulatus</name>
    <dbReference type="NCBI Taxonomy" id="414"/>
    <lineage>
        <taxon>Bacteria</taxon>
        <taxon>Pseudomonadati</taxon>
        <taxon>Pseudomonadota</taxon>
        <taxon>Gammaproteobacteria</taxon>
        <taxon>Methylococcales</taxon>
        <taxon>Methylococcaceae</taxon>
        <taxon>Methylococcus</taxon>
    </lineage>
</organism>
<keyword evidence="2" id="KW-0732">Signal</keyword>
<protein>
    <submittedName>
        <fullName evidence="3">TolC family protein</fullName>
    </submittedName>
</protein>
<gene>
    <name evidence="3" type="ORF">N4J17_02995</name>
</gene>
<feature type="coiled-coil region" evidence="1">
    <location>
        <begin position="326"/>
        <end position="353"/>
    </location>
</feature>
<evidence type="ECO:0000313" key="3">
    <source>
        <dbReference type="EMBL" id="WWF02600.1"/>
    </source>
</evidence>
<evidence type="ECO:0000313" key="4">
    <source>
        <dbReference type="Proteomes" id="UP001359308"/>
    </source>
</evidence>
<keyword evidence="1" id="KW-0175">Coiled coil</keyword>
<feature type="signal peptide" evidence="2">
    <location>
        <begin position="1"/>
        <end position="19"/>
    </location>
</feature>
<dbReference type="Gene3D" id="1.20.1600.10">
    <property type="entry name" value="Outer membrane efflux proteins (OEP)"/>
    <property type="match status" value="1"/>
</dbReference>
<dbReference type="SUPFAM" id="SSF56954">
    <property type="entry name" value="Outer membrane efflux proteins (OEP)"/>
    <property type="match status" value="1"/>
</dbReference>
<accession>A0ABZ2F7P5</accession>
<reference evidence="3 4" key="1">
    <citation type="submission" date="2022-09" db="EMBL/GenBank/DDBJ databases">
        <authorList>
            <person name="Giprobiosintez L."/>
        </authorList>
    </citation>
    <scope>NUCLEOTIDE SEQUENCE [LARGE SCALE GENOMIC DNA]</scope>
    <source>
        <strain evidence="4">VKPM-B-12549 (GBS-15)</strain>
    </source>
</reference>
<name>A0ABZ2F7P5_METCP</name>
<feature type="chain" id="PRO_5046802923" evidence="2">
    <location>
        <begin position="20"/>
        <end position="414"/>
    </location>
</feature>
<sequence length="414" mass="46518">MILLHGLLGVFLAIASASARGEEDAMTEPAGLLPFDARLSLHGVVQTTFENYPQTAMVDAMRLETNALQQRSDSWIPGYPMVYIQNNQNIAGDGEGMTQWGYQVPLWRWGQRDASQAVTDRAAESTERFGLGLKHEVAGLVRESLWNLKMMQNRHQFARTVYEVSLKLVETVKRRVELGDLAQADLLLAQSDSLEKKTSLTQAAVDLQHAHQAFANLTRMQSAPEKFDEELSRLTAITEEHPQLAALNAMIERAQADVEFVRQWKQGTQPTVLIGAQHRAFVNKNLQNDTNVVLQIPIGGDAYNEPFVAQANLVLTQKITERDNLIRLLQRSLKQAQQTLEADRKALDIARNRRDMAETLIRMNRIALETGEIQLIDFLQVQTTAQAAIWDAMQKEIQLKRDIAAYNQVVGVTP</sequence>